<feature type="region of interest" description="Disordered" evidence="1">
    <location>
        <begin position="50"/>
        <end position="77"/>
    </location>
</feature>
<keyword evidence="2" id="KW-1185">Reference proteome</keyword>
<sequence length="233" mass="26227">MTLEYQSEGVWLRTQVVGFCAQFIDMVKFATFLTKLSNIAGYQQLVVSDGDSSQEMEEETDGFEQEDFDDDSQSDESDEYISMYPEFGILEDYTAMAVTPQYIELVVAGQTHRFAHGPLVPPPGAGAQKDKWTPIIIPGVMLQDLTGPRGNQQYVNLFPGRPVYSLRKSQIAPQGPRRLPELPPRKMGRVLVKGLILERDTLVAGKQVDLYMEFEDSNRQQEPLQGLRTSELS</sequence>
<feature type="compositionally biased region" description="Acidic residues" evidence="1">
    <location>
        <begin position="52"/>
        <end position="77"/>
    </location>
</feature>
<dbReference type="Proteomes" id="UP000887575">
    <property type="component" value="Unassembled WGS sequence"/>
</dbReference>
<evidence type="ECO:0000256" key="1">
    <source>
        <dbReference type="SAM" id="MobiDB-lite"/>
    </source>
</evidence>
<dbReference type="WBParaSite" id="MBELARI_LOCUS9368">
    <property type="protein sequence ID" value="MBELARI_LOCUS9368"/>
    <property type="gene ID" value="MBELARI_LOCUS9368"/>
</dbReference>
<evidence type="ECO:0000313" key="2">
    <source>
        <dbReference type="Proteomes" id="UP000887575"/>
    </source>
</evidence>
<protein>
    <submittedName>
        <fullName evidence="3">Uncharacterized protein</fullName>
    </submittedName>
</protein>
<dbReference type="AlphaFoldDB" id="A0AAF3FQU3"/>
<proteinExistence type="predicted"/>
<evidence type="ECO:0000313" key="3">
    <source>
        <dbReference type="WBParaSite" id="MBELARI_LOCUS9368"/>
    </source>
</evidence>
<organism evidence="2 3">
    <name type="scientific">Mesorhabditis belari</name>
    <dbReference type="NCBI Taxonomy" id="2138241"/>
    <lineage>
        <taxon>Eukaryota</taxon>
        <taxon>Metazoa</taxon>
        <taxon>Ecdysozoa</taxon>
        <taxon>Nematoda</taxon>
        <taxon>Chromadorea</taxon>
        <taxon>Rhabditida</taxon>
        <taxon>Rhabditina</taxon>
        <taxon>Rhabditomorpha</taxon>
        <taxon>Rhabditoidea</taxon>
        <taxon>Rhabditidae</taxon>
        <taxon>Mesorhabditinae</taxon>
        <taxon>Mesorhabditis</taxon>
    </lineage>
</organism>
<accession>A0AAF3FQU3</accession>
<name>A0AAF3FQU3_9BILA</name>
<reference evidence="3" key="1">
    <citation type="submission" date="2024-02" db="UniProtKB">
        <authorList>
            <consortium name="WormBaseParasite"/>
        </authorList>
    </citation>
    <scope>IDENTIFICATION</scope>
</reference>